<dbReference type="RefSeq" id="WP_145192187.1">
    <property type="nucleotide sequence ID" value="NZ_CP036290.1"/>
</dbReference>
<evidence type="ECO:0000313" key="2">
    <source>
        <dbReference type="Proteomes" id="UP000319342"/>
    </source>
</evidence>
<protein>
    <submittedName>
        <fullName evidence="1">Uncharacterized protein</fullName>
    </submittedName>
</protein>
<proteinExistence type="predicted"/>
<organism evidence="1 2">
    <name type="scientific">Rohdeia mirabilis</name>
    <dbReference type="NCBI Taxonomy" id="2528008"/>
    <lineage>
        <taxon>Bacteria</taxon>
        <taxon>Pseudomonadati</taxon>
        <taxon>Planctomycetota</taxon>
        <taxon>Planctomycetia</taxon>
        <taxon>Planctomycetia incertae sedis</taxon>
        <taxon>Rohdeia</taxon>
    </lineage>
</organism>
<keyword evidence="2" id="KW-1185">Reference proteome</keyword>
<accession>A0A518D568</accession>
<name>A0A518D568_9BACT</name>
<dbReference type="OrthoDB" id="194359at2"/>
<evidence type="ECO:0000313" key="1">
    <source>
        <dbReference type="EMBL" id="QDU86622.1"/>
    </source>
</evidence>
<gene>
    <name evidence="1" type="ORF">Pla163_37730</name>
</gene>
<dbReference type="Proteomes" id="UP000319342">
    <property type="component" value="Chromosome"/>
</dbReference>
<sequence>MYIKGQDLLACLQLCLGLDPGWTYVELAERLGLSTGGANMAVHRALDAGLLMPDPAGGTKPVPRRSAILGFLEHGVAVAFHVAPGRVTRGVPTAYSAAPLNALIQSPPSEIPLVWADPEGTVRGRSVEPLYRSVPSIARRDARMHELLALVDGIRCGATREQALARQELRTRLIDDAPR</sequence>
<dbReference type="AlphaFoldDB" id="A0A518D568"/>
<dbReference type="EMBL" id="CP036290">
    <property type="protein sequence ID" value="QDU86622.1"/>
    <property type="molecule type" value="Genomic_DNA"/>
</dbReference>
<reference evidence="1 2" key="1">
    <citation type="submission" date="2019-02" db="EMBL/GenBank/DDBJ databases">
        <title>Deep-cultivation of Planctomycetes and their phenomic and genomic characterization uncovers novel biology.</title>
        <authorList>
            <person name="Wiegand S."/>
            <person name="Jogler M."/>
            <person name="Boedeker C."/>
            <person name="Pinto D."/>
            <person name="Vollmers J."/>
            <person name="Rivas-Marin E."/>
            <person name="Kohn T."/>
            <person name="Peeters S.H."/>
            <person name="Heuer A."/>
            <person name="Rast P."/>
            <person name="Oberbeckmann S."/>
            <person name="Bunk B."/>
            <person name="Jeske O."/>
            <person name="Meyerdierks A."/>
            <person name="Storesund J.E."/>
            <person name="Kallscheuer N."/>
            <person name="Luecker S."/>
            <person name="Lage O.M."/>
            <person name="Pohl T."/>
            <person name="Merkel B.J."/>
            <person name="Hornburger P."/>
            <person name="Mueller R.-W."/>
            <person name="Bruemmer F."/>
            <person name="Labrenz M."/>
            <person name="Spormann A.M."/>
            <person name="Op den Camp H."/>
            <person name="Overmann J."/>
            <person name="Amann R."/>
            <person name="Jetten M.S.M."/>
            <person name="Mascher T."/>
            <person name="Medema M.H."/>
            <person name="Devos D.P."/>
            <person name="Kaster A.-K."/>
            <person name="Ovreas L."/>
            <person name="Rohde M."/>
            <person name="Galperin M.Y."/>
            <person name="Jogler C."/>
        </authorList>
    </citation>
    <scope>NUCLEOTIDE SEQUENCE [LARGE SCALE GENOMIC DNA]</scope>
    <source>
        <strain evidence="1 2">Pla163</strain>
    </source>
</reference>